<keyword evidence="12" id="KW-1185">Reference proteome</keyword>
<evidence type="ECO:0000256" key="1">
    <source>
        <dbReference type="ARBA" id="ARBA00002598"/>
    </source>
</evidence>
<feature type="transmembrane region" description="Helical" evidence="10">
    <location>
        <begin position="537"/>
        <end position="559"/>
    </location>
</feature>
<protein>
    <recommendedName>
        <fullName evidence="13">Chromosome condensation protein</fullName>
    </recommendedName>
</protein>
<comment type="caution">
    <text evidence="11">The sequence shown here is derived from an EMBL/GenBank/DDBJ whole genome shotgun (WGS) entry which is preliminary data.</text>
</comment>
<evidence type="ECO:0000256" key="10">
    <source>
        <dbReference type="SAM" id="Phobius"/>
    </source>
</evidence>
<dbReference type="InterPro" id="IPR003691">
    <property type="entry name" value="FluC"/>
</dbReference>
<evidence type="ECO:0000256" key="8">
    <source>
        <dbReference type="ARBA" id="ARBA00035585"/>
    </source>
</evidence>
<feature type="transmembrane region" description="Helical" evidence="10">
    <location>
        <begin position="351"/>
        <end position="371"/>
    </location>
</feature>
<accession>A0ABP0CIG1</accession>
<name>A0ABP0CIG1_9PEZI</name>
<evidence type="ECO:0000313" key="11">
    <source>
        <dbReference type="EMBL" id="CAK7231820.1"/>
    </source>
</evidence>
<keyword evidence="4 10" id="KW-0812">Transmembrane</keyword>
<sequence>MNQHNSPSPSRPARRTGSHSQGQGRGQAHAHGRDIGHRNISPQRTRSRNTDESADDYDIPRTFSNLNEAEGPAPDENPDELPIAAHHSLEEYREAEAEDEREEREERRQGRQPEPSPSSPKDGRWHDRHRETISRLRTQIYTIAYLVFFAFMGTLARLGLVSLTTYAGAPVSFGILWANFAGTAVLGFLAELSPIINKDYAAIAREEEVEVEEENGQEKNDDVEPNGNDSALVASGNSTSTVAAPAVAANASAQPVEDHMNREGGVNGAALDDAESIAPIDDEPTPDPIVRRRPIPLYVGMATGFCGSFTSFSSFIMDVFDALANTLPAPQYHPADVLSTDNINRPRGDSVMALLAVLFLNVCMCLSALKLGAHIAITVQKLGIRVHANTPWLARHRGRRIPKVLHVIDNIAVVLAFLCWLLAILLTVFQPGAARTKQWRGDVLFALVFAPLGCLLRFYTSLKLNGIFSTFPLGTFTVNIFGTAVLGMAYDLQHSSVASTALVSCQVLQGIIDGFCGCLTTVSTWMTELSGLRRHHAYFYGLMSMAVGLSVLVLIMGSLKWTVGFQSPICA</sequence>
<feature type="transmembrane region" description="Helical" evidence="10">
    <location>
        <begin position="140"/>
        <end position="160"/>
    </location>
</feature>
<feature type="transmembrane region" description="Helical" evidence="10">
    <location>
        <begin position="407"/>
        <end position="429"/>
    </location>
</feature>
<feature type="transmembrane region" description="Helical" evidence="10">
    <location>
        <begin position="501"/>
        <end position="525"/>
    </location>
</feature>
<dbReference type="PANTHER" id="PTHR28259:SF1">
    <property type="entry name" value="FLUORIDE EXPORT PROTEIN 1-RELATED"/>
    <property type="match status" value="1"/>
</dbReference>
<evidence type="ECO:0000256" key="9">
    <source>
        <dbReference type="SAM" id="MobiDB-lite"/>
    </source>
</evidence>
<feature type="transmembrane region" description="Helical" evidence="10">
    <location>
        <begin position="166"/>
        <end position="190"/>
    </location>
</feature>
<keyword evidence="3" id="KW-1003">Cell membrane</keyword>
<evidence type="ECO:0000256" key="6">
    <source>
        <dbReference type="ARBA" id="ARBA00023136"/>
    </source>
</evidence>
<feature type="transmembrane region" description="Helical" evidence="10">
    <location>
        <begin position="297"/>
        <end position="317"/>
    </location>
</feature>
<evidence type="ECO:0000256" key="2">
    <source>
        <dbReference type="ARBA" id="ARBA00004651"/>
    </source>
</evidence>
<evidence type="ECO:0000256" key="7">
    <source>
        <dbReference type="ARBA" id="ARBA00035120"/>
    </source>
</evidence>
<dbReference type="Proteomes" id="UP001642406">
    <property type="component" value="Unassembled WGS sequence"/>
</dbReference>
<keyword evidence="5 10" id="KW-1133">Transmembrane helix</keyword>
<evidence type="ECO:0000313" key="12">
    <source>
        <dbReference type="Proteomes" id="UP001642406"/>
    </source>
</evidence>
<evidence type="ECO:0000256" key="5">
    <source>
        <dbReference type="ARBA" id="ARBA00022989"/>
    </source>
</evidence>
<feature type="region of interest" description="Disordered" evidence="9">
    <location>
        <begin position="1"/>
        <end position="127"/>
    </location>
</feature>
<evidence type="ECO:0008006" key="13">
    <source>
        <dbReference type="Google" id="ProtNLM"/>
    </source>
</evidence>
<proteinExistence type="inferred from homology"/>
<gene>
    <name evidence="11" type="ORF">SBRCBS47491_008059</name>
</gene>
<reference evidence="11 12" key="1">
    <citation type="submission" date="2024-01" db="EMBL/GenBank/DDBJ databases">
        <authorList>
            <person name="Allen C."/>
            <person name="Tagirdzhanova G."/>
        </authorList>
    </citation>
    <scope>NUCLEOTIDE SEQUENCE [LARGE SCALE GENOMIC DNA]</scope>
</reference>
<comment type="catalytic activity">
    <reaction evidence="8">
        <text>fluoride(in) = fluoride(out)</text>
        <dbReference type="Rhea" id="RHEA:76159"/>
        <dbReference type="ChEBI" id="CHEBI:17051"/>
    </reaction>
    <physiologicalReaction direction="left-to-right" evidence="8">
        <dbReference type="Rhea" id="RHEA:76160"/>
    </physiologicalReaction>
</comment>
<keyword evidence="6 10" id="KW-0472">Membrane</keyword>
<organism evidence="11 12">
    <name type="scientific">Sporothrix bragantina</name>
    <dbReference type="NCBI Taxonomy" id="671064"/>
    <lineage>
        <taxon>Eukaryota</taxon>
        <taxon>Fungi</taxon>
        <taxon>Dikarya</taxon>
        <taxon>Ascomycota</taxon>
        <taxon>Pezizomycotina</taxon>
        <taxon>Sordariomycetes</taxon>
        <taxon>Sordariomycetidae</taxon>
        <taxon>Ophiostomatales</taxon>
        <taxon>Ophiostomataceae</taxon>
        <taxon>Sporothrix</taxon>
    </lineage>
</organism>
<feature type="transmembrane region" description="Helical" evidence="10">
    <location>
        <begin position="441"/>
        <end position="459"/>
    </location>
</feature>
<feature type="compositionally biased region" description="Low complexity" evidence="9">
    <location>
        <begin position="18"/>
        <end position="29"/>
    </location>
</feature>
<comment type="similarity">
    <text evidence="7">Belongs to the fluoride channel Fluc/FEX (TC 1.A.43) family.</text>
</comment>
<dbReference type="Pfam" id="PF02537">
    <property type="entry name" value="CRCB"/>
    <property type="match status" value="2"/>
</dbReference>
<dbReference type="EMBL" id="CAWUHC010000098">
    <property type="protein sequence ID" value="CAK7231820.1"/>
    <property type="molecule type" value="Genomic_DNA"/>
</dbReference>
<evidence type="ECO:0000256" key="3">
    <source>
        <dbReference type="ARBA" id="ARBA00022475"/>
    </source>
</evidence>
<feature type="transmembrane region" description="Helical" evidence="10">
    <location>
        <begin position="471"/>
        <end position="489"/>
    </location>
</feature>
<dbReference type="PANTHER" id="PTHR28259">
    <property type="entry name" value="FLUORIDE EXPORT PROTEIN 1-RELATED"/>
    <property type="match status" value="1"/>
</dbReference>
<comment type="subcellular location">
    <subcellularLocation>
        <location evidence="2">Cell membrane</location>
        <topology evidence="2">Multi-pass membrane protein</topology>
    </subcellularLocation>
</comment>
<feature type="region of interest" description="Disordered" evidence="9">
    <location>
        <begin position="207"/>
        <end position="235"/>
    </location>
</feature>
<comment type="function">
    <text evidence="1">Fluoride channel required for the rapid expulsion of cytoplasmic fluoride.</text>
</comment>
<evidence type="ECO:0000256" key="4">
    <source>
        <dbReference type="ARBA" id="ARBA00022692"/>
    </source>
</evidence>